<comment type="catalytic activity">
    <reaction evidence="7 8">
        <text>C-terminal L-cysteinyl-[HypE protein] + carbamoyl phosphate + ATP + H2O = C-terminal S-carboxamide-L-cysteinyl-[HypE protein] + AMP + phosphate + diphosphate + H(+)</text>
        <dbReference type="Rhea" id="RHEA:55636"/>
        <dbReference type="Rhea" id="RHEA-COMP:14247"/>
        <dbReference type="Rhea" id="RHEA-COMP:14392"/>
        <dbReference type="ChEBI" id="CHEBI:15377"/>
        <dbReference type="ChEBI" id="CHEBI:15378"/>
        <dbReference type="ChEBI" id="CHEBI:30616"/>
        <dbReference type="ChEBI" id="CHEBI:33019"/>
        <dbReference type="ChEBI" id="CHEBI:43474"/>
        <dbReference type="ChEBI" id="CHEBI:58228"/>
        <dbReference type="ChEBI" id="CHEBI:76913"/>
        <dbReference type="ChEBI" id="CHEBI:139126"/>
        <dbReference type="ChEBI" id="CHEBI:456215"/>
    </reaction>
</comment>
<dbReference type="PANTHER" id="PTHR42959:SF1">
    <property type="entry name" value="CARBAMOYLTRANSFERASE HYPF"/>
    <property type="match status" value="1"/>
</dbReference>
<evidence type="ECO:0000313" key="13">
    <source>
        <dbReference type="Proteomes" id="UP000054921"/>
    </source>
</evidence>
<keyword evidence="6" id="KW-0862">Zinc</keyword>
<evidence type="ECO:0000256" key="5">
    <source>
        <dbReference type="ARBA" id="ARBA00022771"/>
    </source>
</evidence>
<evidence type="ECO:0000259" key="10">
    <source>
        <dbReference type="PROSITE" id="PS51160"/>
    </source>
</evidence>
<keyword evidence="5" id="KW-0863">Zinc-finger</keyword>
<keyword evidence="4" id="KW-0479">Metal-binding</keyword>
<dbReference type="Pfam" id="PF01300">
    <property type="entry name" value="Sua5_yciO_yrdC"/>
    <property type="match status" value="1"/>
</dbReference>
<comment type="pathway">
    <text evidence="1 8">Protein modification; [NiFe] hydrogenase maturation.</text>
</comment>
<dbReference type="InterPro" id="IPR036046">
    <property type="entry name" value="Acylphosphatase-like_dom_sf"/>
</dbReference>
<evidence type="ECO:0000256" key="6">
    <source>
        <dbReference type="ARBA" id="ARBA00022833"/>
    </source>
</evidence>
<keyword evidence="9" id="KW-0378">Hydrolase</keyword>
<keyword evidence="3" id="KW-0436">Ligase</keyword>
<protein>
    <recommendedName>
        <fullName evidence="8">Carbamoyltransferase HypF</fullName>
        <ecNumber evidence="8">6.2.-.-</ecNumber>
    </recommendedName>
</protein>
<dbReference type="InterPro" id="IPR051060">
    <property type="entry name" value="Carbamoyltrans_HypF-like"/>
</dbReference>
<evidence type="ECO:0000256" key="3">
    <source>
        <dbReference type="ARBA" id="ARBA00022598"/>
    </source>
</evidence>
<dbReference type="InterPro" id="IPR041440">
    <property type="entry name" value="HypF_C"/>
</dbReference>
<dbReference type="Gene3D" id="3.30.420.360">
    <property type="match status" value="1"/>
</dbReference>
<dbReference type="Gene3D" id="3.30.110.120">
    <property type="match status" value="1"/>
</dbReference>
<evidence type="ECO:0000256" key="1">
    <source>
        <dbReference type="ARBA" id="ARBA00004711"/>
    </source>
</evidence>
<dbReference type="Pfam" id="PF17788">
    <property type="entry name" value="HypF_C"/>
    <property type="match status" value="1"/>
</dbReference>
<comment type="caution">
    <text evidence="12">The sequence shown here is derived from an EMBL/GenBank/DDBJ whole genome shotgun (WGS) entry which is preliminary data.</text>
</comment>
<dbReference type="InterPro" id="IPR011125">
    <property type="entry name" value="Znf_HypF"/>
</dbReference>
<dbReference type="PROSITE" id="PS51163">
    <property type="entry name" value="YRDC"/>
    <property type="match status" value="1"/>
</dbReference>
<dbReference type="UniPathway" id="UPA00335"/>
<dbReference type="InterPro" id="IPR017968">
    <property type="entry name" value="Acylphosphatase_CS"/>
</dbReference>
<dbReference type="Pfam" id="PF22521">
    <property type="entry name" value="HypF_C_2"/>
    <property type="match status" value="1"/>
</dbReference>
<dbReference type="EMBL" id="LNXW01000013">
    <property type="protein sequence ID" value="KTC80297.1"/>
    <property type="molecule type" value="Genomic_DNA"/>
</dbReference>
<dbReference type="Gene3D" id="3.30.420.40">
    <property type="match status" value="1"/>
</dbReference>
<evidence type="ECO:0000256" key="2">
    <source>
        <dbReference type="ARBA" id="ARBA00008097"/>
    </source>
</evidence>
<name>A0A0W0SAY4_9GAMM</name>
<dbReference type="Pfam" id="PF00708">
    <property type="entry name" value="Acylphosphatase"/>
    <property type="match status" value="1"/>
</dbReference>
<dbReference type="Gene3D" id="3.90.870.50">
    <property type="match status" value="1"/>
</dbReference>
<dbReference type="InterPro" id="IPR017945">
    <property type="entry name" value="DHBP_synth_RibB-like_a/b_dom"/>
</dbReference>
<dbReference type="EC" id="6.2.-.-" evidence="8"/>
<organism evidence="12 13">
    <name type="scientific">Legionella cherrii</name>
    <dbReference type="NCBI Taxonomy" id="28084"/>
    <lineage>
        <taxon>Bacteria</taxon>
        <taxon>Pseudomonadati</taxon>
        <taxon>Pseudomonadota</taxon>
        <taxon>Gammaproteobacteria</taxon>
        <taxon>Legionellales</taxon>
        <taxon>Legionellaceae</taxon>
        <taxon>Legionella</taxon>
    </lineage>
</organism>
<dbReference type="GO" id="GO:0008270">
    <property type="term" value="F:zinc ion binding"/>
    <property type="evidence" value="ECO:0007669"/>
    <property type="project" value="UniProtKB-KW"/>
</dbReference>
<dbReference type="GO" id="GO:0016874">
    <property type="term" value="F:ligase activity"/>
    <property type="evidence" value="ECO:0007669"/>
    <property type="project" value="UniProtKB-UniRule"/>
</dbReference>
<dbReference type="SUPFAM" id="SSF54975">
    <property type="entry name" value="Acylphosphatase/BLUF domain-like"/>
    <property type="match status" value="1"/>
</dbReference>
<reference evidence="12 13" key="1">
    <citation type="submission" date="2015-11" db="EMBL/GenBank/DDBJ databases">
        <title>Genomic analysis of 38 Legionella species identifies large and diverse effector repertoires.</title>
        <authorList>
            <person name="Burstein D."/>
            <person name="Amaro F."/>
            <person name="Zusman T."/>
            <person name="Lifshitz Z."/>
            <person name="Cohen O."/>
            <person name="Gilbert J.A."/>
            <person name="Pupko T."/>
            <person name="Shuman H.A."/>
            <person name="Segal G."/>
        </authorList>
    </citation>
    <scope>NUCLEOTIDE SEQUENCE [LARGE SCALE GENOMIC DNA]</scope>
    <source>
        <strain evidence="12 13">ORW</strain>
    </source>
</reference>
<dbReference type="InterPro" id="IPR006070">
    <property type="entry name" value="Sua5-like_dom"/>
</dbReference>
<dbReference type="AlphaFoldDB" id="A0A0W0SAY4"/>
<dbReference type="PIRSF" id="PIRSF006256">
    <property type="entry name" value="CMPcnvr_hdrg_mat"/>
    <property type="match status" value="1"/>
</dbReference>
<evidence type="ECO:0000313" key="12">
    <source>
        <dbReference type="EMBL" id="KTC80297.1"/>
    </source>
</evidence>
<comment type="similarity">
    <text evidence="2 8">Belongs to the carbamoyltransferase HypF family.</text>
</comment>
<dbReference type="SUPFAM" id="SSF55821">
    <property type="entry name" value="YrdC/RibB"/>
    <property type="match status" value="1"/>
</dbReference>
<evidence type="ECO:0000256" key="4">
    <source>
        <dbReference type="ARBA" id="ARBA00022723"/>
    </source>
</evidence>
<dbReference type="PATRIC" id="fig|28084.5.peg.2509"/>
<accession>A0A0W0SAY4</accession>
<feature type="domain" description="Acylphosphatase-like" evidence="10">
    <location>
        <begin position="16"/>
        <end position="101"/>
    </location>
</feature>
<evidence type="ECO:0000259" key="11">
    <source>
        <dbReference type="PROSITE" id="PS51163"/>
    </source>
</evidence>
<feature type="domain" description="YrdC-like" evidence="11">
    <location>
        <begin position="198"/>
        <end position="398"/>
    </location>
</feature>
<comment type="function">
    <text evidence="8">Involved in the maturation of [NiFe] hydrogenases. Along with HypE, it catalyzes the synthesis of the CN ligands of the active site iron of [NiFe]-hydrogenases. HypF functions as a carbamoyl transferase using carbamoylphosphate as a substrate and transferring the carboxamido moiety in an ATP-dependent reaction to the thiolate of the C-terminal cysteine of HypE yielding a protein-S-carboxamide.</text>
</comment>
<dbReference type="PROSITE" id="PS00150">
    <property type="entry name" value="ACYLPHOSPHATASE_1"/>
    <property type="match status" value="1"/>
</dbReference>
<dbReference type="NCBIfam" id="TIGR00143">
    <property type="entry name" value="hypF"/>
    <property type="match status" value="1"/>
</dbReference>
<dbReference type="GO" id="GO:0016743">
    <property type="term" value="F:carboxyl- or carbamoyltransferase activity"/>
    <property type="evidence" value="ECO:0007669"/>
    <property type="project" value="UniProtKB-UniRule"/>
</dbReference>
<dbReference type="GO" id="GO:0003725">
    <property type="term" value="F:double-stranded RNA binding"/>
    <property type="evidence" value="ECO:0007669"/>
    <property type="project" value="InterPro"/>
</dbReference>
<evidence type="ECO:0000256" key="7">
    <source>
        <dbReference type="ARBA" id="ARBA00048220"/>
    </source>
</evidence>
<comment type="catalytic activity">
    <reaction evidence="9">
        <text>an acyl phosphate + H2O = a carboxylate + phosphate + H(+)</text>
        <dbReference type="Rhea" id="RHEA:14965"/>
        <dbReference type="ChEBI" id="CHEBI:15377"/>
        <dbReference type="ChEBI" id="CHEBI:15378"/>
        <dbReference type="ChEBI" id="CHEBI:29067"/>
        <dbReference type="ChEBI" id="CHEBI:43474"/>
        <dbReference type="ChEBI" id="CHEBI:59918"/>
        <dbReference type="EC" id="3.6.1.7"/>
    </reaction>
</comment>
<evidence type="ECO:0000256" key="8">
    <source>
        <dbReference type="PIRNR" id="PIRNR006256"/>
    </source>
</evidence>
<dbReference type="InterPro" id="IPR001792">
    <property type="entry name" value="Acylphosphatase-like_dom"/>
</dbReference>
<dbReference type="PROSITE" id="PS51160">
    <property type="entry name" value="ACYLPHOSPHATASE_3"/>
    <property type="match status" value="1"/>
</dbReference>
<evidence type="ECO:0000256" key="9">
    <source>
        <dbReference type="PROSITE-ProRule" id="PRU00520"/>
    </source>
</evidence>
<dbReference type="GO" id="GO:0051604">
    <property type="term" value="P:protein maturation"/>
    <property type="evidence" value="ECO:0007669"/>
    <property type="project" value="TreeGrafter"/>
</dbReference>
<dbReference type="InterPro" id="IPR004421">
    <property type="entry name" value="Carbamoyltransferase_HypF"/>
</dbReference>
<feature type="active site" evidence="9">
    <location>
        <position position="31"/>
    </location>
</feature>
<dbReference type="PANTHER" id="PTHR42959">
    <property type="entry name" value="CARBAMOYLTRANSFERASE"/>
    <property type="match status" value="1"/>
</dbReference>
<proteinExistence type="inferred from homology"/>
<sequence>MAQEKTNGHPCESMDRLRIIIQGQVQGVGFRPCVYRIAKHLALTGWIQNNAEGVLIEVQGVLAYQFIAHLQEHLPPLAKVHQIQSETIPLKHNEKVFEIIESQKGKVNTLITPDASICTQCLDELFDPQSRYFRYPFLNCTHCGPRFTITRSLPYDRHQTSMDLFPLCLDCQADYNDPENRRYHAQPTACMHCGPQLSLPVEEIAQSITQGEIIALKGLGGYQLICDARNEEAVAKLRIRKNRDEKPFALMVANSFSAERLVTMNQQERDLLESIARPIVLLKKNDVLNTYSPAIAPGLNTLGIMLPYTPLHYLLFNALAGNKNGCAWLNEYQNTLLVITSANLGGDPLIIEDHSAEQQLNHIADKIISYNRQIITRVDDSVIRVVSHGPQFIRRSRGFVPTPIQLSHEIPPTLAVGGHLKNTFCITRGDEAFVSQHIGSLNNKATIEFFHESLKHLLRFLDVTPERIAHDLHPDFYTTHFAQHYGIPAFAIQHHHAHLASVIAEHGIKQKALGLALDGYGYGIHGEAWGGELFLLEHSTCTRLGSFLPLLQPGGEIAAREPWRMAASVLHHLGRSNEISERFSNHPQAHIIHQLLNRRINSPSTSSCGRLFDAVSALLGIQLISHYEGQAAMRLESMVTQVQILPNGWQIKEGFFDMMPTLNVLANRCEPITGANLFHGTLIAGLAAWITGICRERKIDVVILSGGCFLNPILAEGLITTLSESDITSFLPRALPPNDGGISLGQAWIAGNL</sequence>
<dbReference type="Proteomes" id="UP000054921">
    <property type="component" value="Unassembled WGS sequence"/>
</dbReference>
<feature type="active site" evidence="9">
    <location>
        <position position="49"/>
    </location>
</feature>
<dbReference type="STRING" id="28084.Lche_2317"/>
<gene>
    <name evidence="12" type="primary">hypF</name>
    <name evidence="12" type="ORF">Lche_2317</name>
</gene>
<dbReference type="InterPro" id="IPR055128">
    <property type="entry name" value="HypF_C_2"/>
</dbReference>
<dbReference type="Pfam" id="PF07503">
    <property type="entry name" value="zf-HYPF"/>
    <property type="match status" value="2"/>
</dbReference>
<dbReference type="GO" id="GO:0003998">
    <property type="term" value="F:acylphosphatase activity"/>
    <property type="evidence" value="ECO:0007669"/>
    <property type="project" value="UniProtKB-EC"/>
</dbReference>